<protein>
    <submittedName>
        <fullName evidence="1">Uncharacterized protein</fullName>
    </submittedName>
</protein>
<dbReference type="AlphaFoldDB" id="A0A1M6Y9J7"/>
<evidence type="ECO:0000313" key="2">
    <source>
        <dbReference type="Proteomes" id="UP000184386"/>
    </source>
</evidence>
<accession>A0A1M6Y9J7</accession>
<dbReference type="EMBL" id="FRAC01000024">
    <property type="protein sequence ID" value="SHL14619.1"/>
    <property type="molecule type" value="Genomic_DNA"/>
</dbReference>
<dbReference type="RefSeq" id="WP_139241267.1">
    <property type="nucleotide sequence ID" value="NZ_FRAC01000024.1"/>
</dbReference>
<dbReference type="STRING" id="1121322.SAMN02745136_04201"/>
<sequence>MTAEERNKVYEEMYRKYNPYIDYSDVPFESWGCMWQNTMVIYSLAQTLAFQFFAESLEDMDSAWTRYISFLQKAGTLTFPEIIKQCGLRSPFDKDCFDYIYRTINSIRETF</sequence>
<dbReference type="Proteomes" id="UP000184386">
    <property type="component" value="Unassembled WGS sequence"/>
</dbReference>
<keyword evidence="2" id="KW-1185">Reference proteome</keyword>
<organism evidence="1 2">
    <name type="scientific">Anaerocolumna jejuensis DSM 15929</name>
    <dbReference type="NCBI Taxonomy" id="1121322"/>
    <lineage>
        <taxon>Bacteria</taxon>
        <taxon>Bacillati</taxon>
        <taxon>Bacillota</taxon>
        <taxon>Clostridia</taxon>
        <taxon>Lachnospirales</taxon>
        <taxon>Lachnospiraceae</taxon>
        <taxon>Anaerocolumna</taxon>
    </lineage>
</organism>
<dbReference type="Gene3D" id="1.10.1370.30">
    <property type="match status" value="1"/>
</dbReference>
<proteinExistence type="predicted"/>
<dbReference type="OrthoDB" id="9762795at2"/>
<gene>
    <name evidence="1" type="ORF">SAMN02745136_04201</name>
</gene>
<reference evidence="1 2" key="1">
    <citation type="submission" date="2016-11" db="EMBL/GenBank/DDBJ databases">
        <authorList>
            <person name="Jaros S."/>
            <person name="Januszkiewicz K."/>
            <person name="Wedrychowicz H."/>
        </authorList>
    </citation>
    <scope>NUCLEOTIDE SEQUENCE [LARGE SCALE GENOMIC DNA]</scope>
    <source>
        <strain evidence="1 2">DSM 15929</strain>
    </source>
</reference>
<dbReference type="SUPFAM" id="SSF55486">
    <property type="entry name" value="Metalloproteases ('zincins'), catalytic domain"/>
    <property type="match status" value="1"/>
</dbReference>
<name>A0A1M6Y9J7_9FIRM</name>
<evidence type="ECO:0000313" key="1">
    <source>
        <dbReference type="EMBL" id="SHL14619.1"/>
    </source>
</evidence>